<proteinExistence type="predicted"/>
<dbReference type="InterPro" id="IPR042070">
    <property type="entry name" value="PucR_C-HTH_sf"/>
</dbReference>
<dbReference type="PROSITE" id="PS50168">
    <property type="entry name" value="DED"/>
    <property type="match status" value="1"/>
</dbReference>
<dbReference type="Pfam" id="PF13556">
    <property type="entry name" value="HTH_30"/>
    <property type="match status" value="1"/>
</dbReference>
<dbReference type="Gene3D" id="1.10.10.2840">
    <property type="entry name" value="PucR C-terminal helix-turn-helix domain"/>
    <property type="match status" value="1"/>
</dbReference>
<keyword evidence="3" id="KW-1185">Reference proteome</keyword>
<evidence type="ECO:0000313" key="3">
    <source>
        <dbReference type="Proteomes" id="UP000033115"/>
    </source>
</evidence>
<dbReference type="Proteomes" id="UP000033115">
    <property type="component" value="Chromosome"/>
</dbReference>
<dbReference type="RefSeq" id="WP_029163259.1">
    <property type="nucleotide sequence ID" value="NZ_CP009933.1"/>
</dbReference>
<protein>
    <recommendedName>
        <fullName evidence="1">DED domain-containing protein</fullName>
    </recommendedName>
</protein>
<dbReference type="InterPro" id="IPR051448">
    <property type="entry name" value="CdaR-like_regulators"/>
</dbReference>
<dbReference type="AlphaFoldDB" id="A0A0E3M970"/>
<name>A0A0E3M970_CLOSL</name>
<dbReference type="STRING" id="1548.CSCA_2132"/>
<accession>A0A0E3M970</accession>
<reference evidence="2 3" key="1">
    <citation type="journal article" date="2015" name="J. Biotechnol.">
        <title>Complete genome sequence of a malodorant-producing acetogen, Clostridium scatologenes ATCC 25775(T).</title>
        <authorList>
            <person name="Zhu Z."/>
            <person name="Guo T."/>
            <person name="Zheng H."/>
            <person name="Song T."/>
            <person name="Ouyang P."/>
            <person name="Xie J."/>
        </authorList>
    </citation>
    <scope>NUCLEOTIDE SEQUENCE [LARGE SCALE GENOMIC DNA]</scope>
    <source>
        <strain evidence="2 3">ATCC 25775</strain>
    </source>
</reference>
<feature type="domain" description="DED" evidence="1">
    <location>
        <begin position="45"/>
        <end position="133"/>
    </location>
</feature>
<dbReference type="KEGG" id="csq:CSCA_2132"/>
<organism evidence="2 3">
    <name type="scientific">Clostridium scatologenes</name>
    <dbReference type="NCBI Taxonomy" id="1548"/>
    <lineage>
        <taxon>Bacteria</taxon>
        <taxon>Bacillati</taxon>
        <taxon>Bacillota</taxon>
        <taxon>Clostridia</taxon>
        <taxon>Eubacteriales</taxon>
        <taxon>Clostridiaceae</taxon>
        <taxon>Clostridium</taxon>
    </lineage>
</organism>
<evidence type="ECO:0000313" key="2">
    <source>
        <dbReference type="EMBL" id="AKA69257.1"/>
    </source>
</evidence>
<dbReference type="HOGENOM" id="CLU_035898_0_1_9"/>
<dbReference type="EMBL" id="CP009933">
    <property type="protein sequence ID" value="AKA69257.1"/>
    <property type="molecule type" value="Genomic_DNA"/>
</dbReference>
<dbReference type="InterPro" id="IPR025736">
    <property type="entry name" value="PucR_C-HTH_dom"/>
</dbReference>
<dbReference type="InterPro" id="IPR001875">
    <property type="entry name" value="DED_dom"/>
</dbReference>
<dbReference type="PANTHER" id="PTHR33744">
    <property type="entry name" value="CARBOHYDRATE DIACID REGULATOR"/>
    <property type="match status" value="1"/>
</dbReference>
<sequence length="518" mass="60607">MSVLMSEIANDLVKYNANFRIKRDSYIRCCKFLNNSTLLLNSKDIYLVNISKIPSNISFNKLVNFLFFTNSHVPKYLKNNPMVNYISINQSISKTKIFNELQDLFFHSEYETNCTQKLFDALNKGKNVKQIIDICEELLGNPLLLADSFLYLINYSGFDDSIDEPVWKDYITTGHIPLKYINQRNLNLTVQNTITSDIMWNTSTLKHKQIISRIRLNNTVIAYLKILEYNKKITKNDIMLLPTICNTLALALEKSKYSFFIPESPIETLMISLLKGDMISQISIEEIDIQFKCHLYTNYYILNFYIKSHVPDLTIKLYHMKGLINSIFNDYHTVVYDDHIVTLVNKKNTNEPIIASDLLNSFIQLLSDNQLIVGVSRCFHNIIEIPKFHMQSIKAAKLGYKLNKKESLYFYNDYAVYHLFEACSFKEKIEEFCDPSILKLINDDKENGTFYALSLYTYIQNNYDIQKTSTIMNVHYNTIKYRLQKIQDTLQINLKDSNVIFHINLSFRILRFLGYVKL</sequence>
<dbReference type="PANTHER" id="PTHR33744:SF1">
    <property type="entry name" value="DNA-BINDING TRANSCRIPTIONAL ACTIVATOR ADER"/>
    <property type="match status" value="1"/>
</dbReference>
<evidence type="ECO:0000259" key="1">
    <source>
        <dbReference type="PROSITE" id="PS50168"/>
    </source>
</evidence>
<gene>
    <name evidence="2" type="ORF">CSCA_2132</name>
</gene>